<dbReference type="SMART" id="SM01114">
    <property type="entry name" value="CXC"/>
    <property type="match status" value="1"/>
</dbReference>
<dbReference type="PROSITE" id="PS51634">
    <property type="entry name" value="CRC"/>
    <property type="match status" value="1"/>
</dbReference>
<dbReference type="PANTHER" id="PTHR12446:SF34">
    <property type="entry name" value="PROTEIN LIN-54 HOMOLOG"/>
    <property type="match status" value="1"/>
</dbReference>
<dbReference type="GO" id="GO:0006355">
    <property type="term" value="P:regulation of DNA-templated transcription"/>
    <property type="evidence" value="ECO:0007669"/>
    <property type="project" value="TreeGrafter"/>
</dbReference>
<proteinExistence type="inferred from homology"/>
<evidence type="ECO:0000256" key="2">
    <source>
        <dbReference type="ARBA" id="ARBA00007267"/>
    </source>
</evidence>
<evidence type="ECO:0000259" key="4">
    <source>
        <dbReference type="PROSITE" id="PS51634"/>
    </source>
</evidence>
<gene>
    <name evidence="5" type="ORF">AWZ03_007275</name>
</gene>
<dbReference type="AlphaFoldDB" id="A0A484BCA8"/>
<dbReference type="Proteomes" id="UP000295192">
    <property type="component" value="Unassembled WGS sequence"/>
</dbReference>
<dbReference type="EMBL" id="LSRL02000061">
    <property type="protein sequence ID" value="TDG46304.1"/>
    <property type="molecule type" value="Genomic_DNA"/>
</dbReference>
<keyword evidence="3" id="KW-0539">Nucleus</keyword>
<dbReference type="Pfam" id="PF03638">
    <property type="entry name" value="TCR"/>
    <property type="match status" value="1"/>
</dbReference>
<comment type="caution">
    <text evidence="5">The sequence shown here is derived from an EMBL/GenBank/DDBJ whole genome shotgun (WGS) entry which is preliminary data.</text>
</comment>
<keyword evidence="6" id="KW-1185">Reference proteome</keyword>
<dbReference type="PANTHER" id="PTHR12446">
    <property type="entry name" value="TESMIN/TSO1-RELATED"/>
    <property type="match status" value="1"/>
</dbReference>
<comment type="subcellular location">
    <subcellularLocation>
        <location evidence="1">Nucleus</location>
    </subcellularLocation>
</comment>
<comment type="similarity">
    <text evidence="2">Belongs to the lin-54 family.</text>
</comment>
<protein>
    <recommendedName>
        <fullName evidence="4">CRC domain-containing protein</fullName>
    </recommendedName>
</protein>
<evidence type="ECO:0000313" key="6">
    <source>
        <dbReference type="Proteomes" id="UP000295192"/>
    </source>
</evidence>
<dbReference type="OrthoDB" id="6283463at2759"/>
<evidence type="ECO:0000256" key="3">
    <source>
        <dbReference type="ARBA" id="ARBA00023242"/>
    </source>
</evidence>
<reference evidence="5 6" key="1">
    <citation type="journal article" date="2019" name="J. Hered.">
        <title>An Improved Genome Assembly for Drosophila navojoa, the Basal Species in the mojavensis Cluster.</title>
        <authorList>
            <person name="Vanderlinde T."/>
            <person name="Dupim E.G."/>
            <person name="Nazario-Yepiz N.O."/>
            <person name="Carvalho A.B."/>
        </authorList>
    </citation>
    <scope>NUCLEOTIDE SEQUENCE [LARGE SCALE GENOMIC DNA]</scope>
    <source>
        <strain evidence="5">Navoj_Jal97</strain>
        <tissue evidence="5">Whole organism</tissue>
    </source>
</reference>
<evidence type="ECO:0000256" key="1">
    <source>
        <dbReference type="ARBA" id="ARBA00004123"/>
    </source>
</evidence>
<feature type="domain" description="CRC" evidence="4">
    <location>
        <begin position="1"/>
        <end position="62"/>
    </location>
</feature>
<organism evidence="5 6">
    <name type="scientific">Drosophila navojoa</name>
    <name type="common">Fruit fly</name>
    <dbReference type="NCBI Taxonomy" id="7232"/>
    <lineage>
        <taxon>Eukaryota</taxon>
        <taxon>Metazoa</taxon>
        <taxon>Ecdysozoa</taxon>
        <taxon>Arthropoda</taxon>
        <taxon>Hexapoda</taxon>
        <taxon>Insecta</taxon>
        <taxon>Pterygota</taxon>
        <taxon>Neoptera</taxon>
        <taxon>Endopterygota</taxon>
        <taxon>Diptera</taxon>
        <taxon>Brachycera</taxon>
        <taxon>Muscomorpha</taxon>
        <taxon>Ephydroidea</taxon>
        <taxon>Drosophilidae</taxon>
        <taxon>Drosophila</taxon>
    </lineage>
</organism>
<dbReference type="InterPro" id="IPR033467">
    <property type="entry name" value="Tesmin/TSO1-like_CXC"/>
</dbReference>
<dbReference type="GO" id="GO:0005634">
    <property type="term" value="C:nucleus"/>
    <property type="evidence" value="ECO:0007669"/>
    <property type="project" value="UniProtKB-SubCell"/>
</dbReference>
<dbReference type="OMA" id="CDCYQSM"/>
<dbReference type="InterPro" id="IPR028307">
    <property type="entry name" value="Lin-54_fam"/>
</dbReference>
<name>A0A484BCA8_DRONA</name>
<evidence type="ECO:0000313" key="5">
    <source>
        <dbReference type="EMBL" id="TDG46304.1"/>
    </source>
</evidence>
<accession>A0A484BCA8</accession>
<dbReference type="STRING" id="7232.A0A484BCA8"/>
<dbReference type="InterPro" id="IPR005172">
    <property type="entry name" value="CRC"/>
</dbReference>
<sequence>MSQIRSGICLSKEHPKRQPKQQAPKGCCCKRSQCIKNYCDCYQSMVICSIYCKCIGCRNTEERLAVATPPKKTALAAKRERAAALSAKAAAAAAKAGINIHLKPAPGSAAFAGQQFGVGAAPPVAATPSQILQLPDLDIETIITLPPPNVAAAATVKKQPSQPAMGQSLHIPSPALTLPKEVNVCKHPVNVALLECILVQAAEAEELGLTEVQVGKVILHEFLRGLQTIIKVYDA</sequence>